<proteinExistence type="predicted"/>
<dbReference type="Pfam" id="PF06073">
    <property type="entry name" value="DUF934"/>
    <property type="match status" value="1"/>
</dbReference>
<dbReference type="PIRSF" id="PIRSF030820">
    <property type="entry name" value="UCP030820"/>
    <property type="match status" value="1"/>
</dbReference>
<dbReference type="STRING" id="665467.SAMN02982931_02588"/>
<gene>
    <name evidence="1" type="ORF">SAMN02982931_02588</name>
</gene>
<evidence type="ECO:0000313" key="2">
    <source>
        <dbReference type="Proteomes" id="UP000199071"/>
    </source>
</evidence>
<keyword evidence="2" id="KW-1185">Reference proteome</keyword>
<organism evidence="1 2">
    <name type="scientific">Bauldia litoralis</name>
    <dbReference type="NCBI Taxonomy" id="665467"/>
    <lineage>
        <taxon>Bacteria</taxon>
        <taxon>Pseudomonadati</taxon>
        <taxon>Pseudomonadota</taxon>
        <taxon>Alphaproteobacteria</taxon>
        <taxon>Hyphomicrobiales</taxon>
        <taxon>Kaistiaceae</taxon>
        <taxon>Bauldia</taxon>
    </lineage>
</organism>
<dbReference type="Proteomes" id="UP000199071">
    <property type="component" value="Unassembled WGS sequence"/>
</dbReference>
<dbReference type="AlphaFoldDB" id="A0A1G6CQ21"/>
<protein>
    <submittedName>
        <fullName evidence="1">Uncharacterized conserved protein, DUF934 family</fullName>
    </submittedName>
</protein>
<evidence type="ECO:0000313" key="1">
    <source>
        <dbReference type="EMBL" id="SDB34922.1"/>
    </source>
</evidence>
<name>A0A1G6CQ21_9HYPH</name>
<accession>A0A1G6CQ21</accession>
<sequence>MLEPALNETEQDMPLWKNGEFVANDWRTVEDEAPIPDGAPTFVSLARWRAERETLSARNAPLGLLLAPDSDWRDIVADLPHFAAIAVSVPKFADGRAFSIARLLRDRDGYAGEIRAVGDYFIDQVPLMTRVGIDAFQTEDPILIKALENGEWPEVTNYLQPALGPKEVPAGTRPWARKRG</sequence>
<dbReference type="InterPro" id="IPR008318">
    <property type="entry name" value="UCP030820"/>
</dbReference>
<reference evidence="1 2" key="1">
    <citation type="submission" date="2016-10" db="EMBL/GenBank/DDBJ databases">
        <authorList>
            <person name="de Groot N.N."/>
        </authorList>
    </citation>
    <scope>NUCLEOTIDE SEQUENCE [LARGE SCALE GENOMIC DNA]</scope>
    <source>
        <strain evidence="1 2">ATCC 35022</strain>
    </source>
</reference>
<dbReference type="EMBL" id="FMXQ01000005">
    <property type="protein sequence ID" value="SDB34922.1"/>
    <property type="molecule type" value="Genomic_DNA"/>
</dbReference>